<evidence type="ECO:0008006" key="4">
    <source>
        <dbReference type="Google" id="ProtNLM"/>
    </source>
</evidence>
<dbReference type="RefSeq" id="WP_095653456.1">
    <property type="nucleotide sequence ID" value="NZ_NPOA01000001.1"/>
</dbReference>
<gene>
    <name evidence="2" type="ORF">CIL05_00035</name>
</gene>
<dbReference type="NCBIfam" id="TIGR02122">
    <property type="entry name" value="TRAP_TAXI"/>
    <property type="match status" value="1"/>
</dbReference>
<dbReference type="AlphaFoldDB" id="A0A2A2IJ15"/>
<feature type="signal peptide" evidence="1">
    <location>
        <begin position="1"/>
        <end position="21"/>
    </location>
</feature>
<keyword evidence="3" id="KW-1185">Reference proteome</keyword>
<feature type="chain" id="PRO_5039386141" description="C4-dicarboxylate ABC transporter substrate-binding protein" evidence="1">
    <location>
        <begin position="22"/>
        <end position="332"/>
    </location>
</feature>
<dbReference type="Gene3D" id="3.40.190.10">
    <property type="entry name" value="Periplasmic binding protein-like II"/>
    <property type="match status" value="2"/>
</dbReference>
<dbReference type="Pfam" id="PF16868">
    <property type="entry name" value="NMT1_3"/>
    <property type="match status" value="1"/>
</dbReference>
<organism evidence="2 3">
    <name type="scientific">Virgibacillus profundi</name>
    <dbReference type="NCBI Taxonomy" id="2024555"/>
    <lineage>
        <taxon>Bacteria</taxon>
        <taxon>Bacillati</taxon>
        <taxon>Bacillota</taxon>
        <taxon>Bacilli</taxon>
        <taxon>Bacillales</taxon>
        <taxon>Bacillaceae</taxon>
        <taxon>Virgibacillus</taxon>
    </lineage>
</organism>
<protein>
    <recommendedName>
        <fullName evidence="4">C4-dicarboxylate ABC transporter substrate-binding protein</fullName>
    </recommendedName>
</protein>
<dbReference type="SUPFAM" id="SSF53850">
    <property type="entry name" value="Periplasmic binding protein-like II"/>
    <property type="match status" value="1"/>
</dbReference>
<dbReference type="EMBL" id="NPOA01000001">
    <property type="protein sequence ID" value="PAV31085.1"/>
    <property type="molecule type" value="Genomic_DNA"/>
</dbReference>
<proteinExistence type="predicted"/>
<name>A0A2A2IJ15_9BACI</name>
<dbReference type="PANTHER" id="PTHR42941">
    <property type="entry name" value="SLL1037 PROTEIN"/>
    <property type="match status" value="1"/>
</dbReference>
<dbReference type="PROSITE" id="PS51257">
    <property type="entry name" value="PROKAR_LIPOPROTEIN"/>
    <property type="match status" value="1"/>
</dbReference>
<dbReference type="Proteomes" id="UP000218887">
    <property type="component" value="Unassembled WGS sequence"/>
</dbReference>
<reference evidence="2 3" key="1">
    <citation type="submission" date="2017-08" db="EMBL/GenBank/DDBJ databases">
        <title>Virgibacillus indicus sp. nov. and Virgibacillus profoundi sp. nov, two moderately halophilic bacteria isolated from marine sediment by using the Microfluidic Streak Plate.</title>
        <authorList>
            <person name="Xu B."/>
            <person name="Hu B."/>
            <person name="Wang J."/>
            <person name="Zhu Y."/>
            <person name="Huang L."/>
            <person name="Du W."/>
            <person name="Huang Y."/>
        </authorList>
    </citation>
    <scope>NUCLEOTIDE SEQUENCE [LARGE SCALE GENOMIC DNA]</scope>
    <source>
        <strain evidence="2 3">IO3-P3-H5</strain>
    </source>
</reference>
<comment type="caution">
    <text evidence="2">The sequence shown here is derived from an EMBL/GenBank/DDBJ whole genome shotgun (WGS) entry which is preliminary data.</text>
</comment>
<dbReference type="CDD" id="cd13520">
    <property type="entry name" value="PBP2_TAXI_TRAP"/>
    <property type="match status" value="1"/>
</dbReference>
<evidence type="ECO:0000313" key="3">
    <source>
        <dbReference type="Proteomes" id="UP000218887"/>
    </source>
</evidence>
<dbReference type="OrthoDB" id="9776669at2"/>
<keyword evidence="1" id="KW-0732">Signal</keyword>
<evidence type="ECO:0000313" key="2">
    <source>
        <dbReference type="EMBL" id="PAV31085.1"/>
    </source>
</evidence>
<dbReference type="PANTHER" id="PTHR42941:SF1">
    <property type="entry name" value="SLL1037 PROTEIN"/>
    <property type="match status" value="1"/>
</dbReference>
<sequence length="332" mass="35403">MKLFKGSLILIAISIILIGCSSDTDSNGDNNQVNIGTAGTAGIFYVLGNGIADVWSDNVAGLNVSVQSTAGSPQNINYIEMGESDVGFSQNGIALQAWEGKGPFDGKPVKNIRALTFLYPNLAYFVVDEDSGIKKLSDLQEKTLAPGAVGSGTEQNAREILKLANVDYQDGGNADVQYLDNAESASMFVDGKVDMVYIAGGLGHASVVEMATSSDIKILPIEGELQGNILEEYPWYFPYTIPEDSYKGQSAAVDTVAVGNLLIVDEAMSDDTVYSMLESLYGNVDTLTNTYKGISDLKVEDGLNGVTIPLHPGAVKFFEDNGLEIPEDLIPE</sequence>
<evidence type="ECO:0000256" key="1">
    <source>
        <dbReference type="SAM" id="SignalP"/>
    </source>
</evidence>
<accession>A0A2A2IJ15</accession>
<dbReference type="InterPro" id="IPR011852">
    <property type="entry name" value="TRAP_TAXI"/>
</dbReference>